<organism evidence="1 2">
    <name type="scientific">Popillia japonica</name>
    <name type="common">Japanese beetle</name>
    <dbReference type="NCBI Taxonomy" id="7064"/>
    <lineage>
        <taxon>Eukaryota</taxon>
        <taxon>Metazoa</taxon>
        <taxon>Ecdysozoa</taxon>
        <taxon>Arthropoda</taxon>
        <taxon>Hexapoda</taxon>
        <taxon>Insecta</taxon>
        <taxon>Pterygota</taxon>
        <taxon>Neoptera</taxon>
        <taxon>Endopterygota</taxon>
        <taxon>Coleoptera</taxon>
        <taxon>Polyphaga</taxon>
        <taxon>Scarabaeiformia</taxon>
        <taxon>Scarabaeidae</taxon>
        <taxon>Rutelinae</taxon>
        <taxon>Popillia</taxon>
    </lineage>
</organism>
<keyword evidence="2" id="KW-1185">Reference proteome</keyword>
<sequence length="360" mass="41569">MLSPLFHKRNLQARIFKEIQAELFNAENVGDVLHSTWYYAEDWDRIRNDKKERSTHHICKMQIAQYLKNVFFLLIFCRDSNTFTVTRGKEYRTAGDAAVSKDAVPGEPTCEELKAMWRFSKRQSRAAEITNEIPTYRDPFSYNVWEPYYARSRSMGGIPLGARYRSRPVYGRVVHKAPMLRIQDSAERNRAFEEVARMYGNLPTAVEPRRRITAFRLSGGMPSMKLTPQSGSFQHLKELIRTERARELQEQRMAEEAAARAAALKELSGSHKTQSSLRDLNYNYDIDDREVGEDQESLIGRGGILTFPDLFAPSAGRGAEIDENRYLHDQSYFKDRPKTPSSSSLIDSDSFNNEFDEFLF</sequence>
<reference evidence="1 2" key="1">
    <citation type="journal article" date="2024" name="BMC Genomics">
        <title>De novo assembly and annotation of Popillia japonica's genome with initial clues to its potential as an invasive pest.</title>
        <authorList>
            <person name="Cucini C."/>
            <person name="Boschi S."/>
            <person name="Funari R."/>
            <person name="Cardaioli E."/>
            <person name="Iannotti N."/>
            <person name="Marturano G."/>
            <person name="Paoli F."/>
            <person name="Bruttini M."/>
            <person name="Carapelli A."/>
            <person name="Frati F."/>
            <person name="Nardi F."/>
        </authorList>
    </citation>
    <scope>NUCLEOTIDE SEQUENCE [LARGE SCALE GENOMIC DNA]</scope>
    <source>
        <strain evidence="1">DMR45628</strain>
    </source>
</reference>
<proteinExistence type="predicted"/>
<evidence type="ECO:0000313" key="2">
    <source>
        <dbReference type="Proteomes" id="UP001458880"/>
    </source>
</evidence>
<protein>
    <submittedName>
        <fullName evidence="1">Uncharacterized protein</fullName>
    </submittedName>
</protein>
<evidence type="ECO:0000313" key="1">
    <source>
        <dbReference type="EMBL" id="KAK9718904.1"/>
    </source>
</evidence>
<gene>
    <name evidence="1" type="ORF">QE152_g22911</name>
</gene>
<accession>A0AAW1KKE2</accession>
<dbReference type="AlphaFoldDB" id="A0AAW1KKE2"/>
<dbReference type="Proteomes" id="UP001458880">
    <property type="component" value="Unassembled WGS sequence"/>
</dbReference>
<dbReference type="EMBL" id="JASPKY010000224">
    <property type="protein sequence ID" value="KAK9718904.1"/>
    <property type="molecule type" value="Genomic_DNA"/>
</dbReference>
<comment type="caution">
    <text evidence="1">The sequence shown here is derived from an EMBL/GenBank/DDBJ whole genome shotgun (WGS) entry which is preliminary data.</text>
</comment>
<name>A0AAW1KKE2_POPJA</name>